<protein>
    <submittedName>
        <fullName evidence="1">PAS domain-containing protein</fullName>
    </submittedName>
</protein>
<evidence type="ECO:0000313" key="2">
    <source>
        <dbReference type="Proteomes" id="UP001595528"/>
    </source>
</evidence>
<proteinExistence type="predicted"/>
<comment type="caution">
    <text evidence="1">The sequence shown here is derived from an EMBL/GenBank/DDBJ whole genome shotgun (WGS) entry which is preliminary data.</text>
</comment>
<keyword evidence="2" id="KW-1185">Reference proteome</keyword>
<dbReference type="EMBL" id="JBHRTR010000048">
    <property type="protein sequence ID" value="MFC3230767.1"/>
    <property type="molecule type" value="Genomic_DNA"/>
</dbReference>
<reference evidence="2" key="1">
    <citation type="journal article" date="2019" name="Int. J. Syst. Evol. Microbiol.">
        <title>The Global Catalogue of Microorganisms (GCM) 10K type strain sequencing project: providing services to taxonomists for standard genome sequencing and annotation.</title>
        <authorList>
            <consortium name="The Broad Institute Genomics Platform"/>
            <consortium name="The Broad Institute Genome Sequencing Center for Infectious Disease"/>
            <person name="Wu L."/>
            <person name="Ma J."/>
        </authorList>
    </citation>
    <scope>NUCLEOTIDE SEQUENCE [LARGE SCALE GENOMIC DNA]</scope>
    <source>
        <strain evidence="2">KCTC 42964</strain>
    </source>
</reference>
<dbReference type="RefSeq" id="WP_379906212.1">
    <property type="nucleotide sequence ID" value="NZ_JBHRTR010000048.1"/>
</dbReference>
<name>A0ABV7L819_9PROT</name>
<accession>A0ABV7L819</accession>
<dbReference type="InterPro" id="IPR009922">
    <property type="entry name" value="DUF1457"/>
</dbReference>
<dbReference type="Pfam" id="PF07310">
    <property type="entry name" value="PAS_5"/>
    <property type="match status" value="1"/>
</dbReference>
<gene>
    <name evidence="1" type="ORF">ACFOGJ_26205</name>
</gene>
<evidence type="ECO:0000313" key="1">
    <source>
        <dbReference type="EMBL" id="MFC3230767.1"/>
    </source>
</evidence>
<dbReference type="Proteomes" id="UP001595528">
    <property type="component" value="Unassembled WGS sequence"/>
</dbReference>
<organism evidence="1 2">
    <name type="scientific">Marinibaculum pumilum</name>
    <dbReference type="NCBI Taxonomy" id="1766165"/>
    <lineage>
        <taxon>Bacteria</taxon>
        <taxon>Pseudomonadati</taxon>
        <taxon>Pseudomonadota</taxon>
        <taxon>Alphaproteobacteria</taxon>
        <taxon>Rhodospirillales</taxon>
        <taxon>Rhodospirillaceae</taxon>
        <taxon>Marinibaculum</taxon>
    </lineage>
</organism>
<sequence length="185" mass="19677">MTQAAPDTGGPTALALTLDPDLRARHPVIVEALAAWQRFAGAGRVPCWQDFSPSAMPARVVPHLLVVEIAATDPPGFRWRLIGTAIVKRLGRDSTGKRFEDLYHGAVYDHMTEAPRWVLSHSRPLRSEGSAAFAGKDFLTSENLFLPATAHPGGSVDRILVVSVYEPPPGSQGSSPSSPSSSGSA</sequence>